<dbReference type="PANTHER" id="PTHR38481:SF1">
    <property type="entry name" value="HYALURONATE LYASE"/>
    <property type="match status" value="1"/>
</dbReference>
<reference evidence="6 7" key="1">
    <citation type="submission" date="2019-03" db="EMBL/GenBank/DDBJ databases">
        <title>Algoriphagus aquimaris sp. nov., isolated form marine sediment in Pohang, Korea.</title>
        <authorList>
            <person name="Kim J."/>
            <person name="Yoon S.-H."/>
            <person name="Lee S.-S."/>
        </authorList>
    </citation>
    <scope>NUCLEOTIDE SEQUENCE [LARGE SCALE GENOMIC DNA]</scope>
    <source>
        <strain evidence="6 7">F21</strain>
    </source>
</reference>
<dbReference type="InterPro" id="IPR008929">
    <property type="entry name" value="Chondroitin_lyas"/>
</dbReference>
<evidence type="ECO:0000256" key="4">
    <source>
        <dbReference type="ARBA" id="ARBA00022837"/>
    </source>
</evidence>
<keyword evidence="4" id="KW-0106">Calcium</keyword>
<organism evidence="6 7">
    <name type="scientific">Algoriphagus formosus</name>
    <dbReference type="NCBI Taxonomy" id="2007308"/>
    <lineage>
        <taxon>Bacteria</taxon>
        <taxon>Pseudomonadati</taxon>
        <taxon>Bacteroidota</taxon>
        <taxon>Cytophagia</taxon>
        <taxon>Cytophagales</taxon>
        <taxon>Cyclobacteriaceae</taxon>
        <taxon>Algoriphagus</taxon>
    </lineage>
</organism>
<comment type="cofactor">
    <cofactor evidence="1">
        <name>Ca(2+)</name>
        <dbReference type="ChEBI" id="CHEBI:29108"/>
    </cofactor>
</comment>
<comment type="caution">
    <text evidence="6">The sequence shown here is derived from an EMBL/GenBank/DDBJ whole genome shotgun (WGS) entry which is preliminary data.</text>
</comment>
<dbReference type="PANTHER" id="PTHR38481">
    <property type="entry name" value="HYALURONATE LYASE"/>
    <property type="match status" value="1"/>
</dbReference>
<dbReference type="InterPro" id="IPR014718">
    <property type="entry name" value="GH-type_carb-bd"/>
</dbReference>
<gene>
    <name evidence="6" type="ORF">E1898_05515</name>
</gene>
<protein>
    <recommendedName>
        <fullName evidence="5">Polysaccharide lyase family 8 central domain-containing protein</fullName>
    </recommendedName>
</protein>
<dbReference type="InterPro" id="IPR011013">
    <property type="entry name" value="Gal_mutarotase_sf_dom"/>
</dbReference>
<dbReference type="Gene3D" id="1.50.10.100">
    <property type="entry name" value="Chondroitin AC/alginate lyase"/>
    <property type="match status" value="1"/>
</dbReference>
<evidence type="ECO:0000259" key="5">
    <source>
        <dbReference type="Pfam" id="PF02278"/>
    </source>
</evidence>
<dbReference type="GO" id="GO:0005576">
    <property type="term" value="C:extracellular region"/>
    <property type="evidence" value="ECO:0007669"/>
    <property type="project" value="InterPro"/>
</dbReference>
<accession>A0A4R5V5R4</accession>
<evidence type="ECO:0000313" key="6">
    <source>
        <dbReference type="EMBL" id="TDK47323.1"/>
    </source>
</evidence>
<feature type="domain" description="Polysaccharide lyase family 8 central" evidence="5">
    <location>
        <begin position="376"/>
        <end position="638"/>
    </location>
</feature>
<evidence type="ECO:0000256" key="2">
    <source>
        <dbReference type="ARBA" id="ARBA00006699"/>
    </source>
</evidence>
<dbReference type="EMBL" id="SMUW01000029">
    <property type="protein sequence ID" value="TDK47323.1"/>
    <property type="molecule type" value="Genomic_DNA"/>
</dbReference>
<comment type="similarity">
    <text evidence="2">Belongs to the polysaccharide lyase 8 family.</text>
</comment>
<keyword evidence="7" id="KW-1185">Reference proteome</keyword>
<dbReference type="SUPFAM" id="SSF74650">
    <property type="entry name" value="Galactose mutarotase-like"/>
    <property type="match status" value="1"/>
</dbReference>
<dbReference type="GO" id="GO:0030246">
    <property type="term" value="F:carbohydrate binding"/>
    <property type="evidence" value="ECO:0007669"/>
    <property type="project" value="InterPro"/>
</dbReference>
<evidence type="ECO:0000256" key="3">
    <source>
        <dbReference type="ARBA" id="ARBA00011245"/>
    </source>
</evidence>
<dbReference type="AlphaFoldDB" id="A0A4R5V5R4"/>
<comment type="subunit">
    <text evidence="3">Monomer.</text>
</comment>
<proteinExistence type="inferred from homology"/>
<evidence type="ECO:0000313" key="7">
    <source>
        <dbReference type="Proteomes" id="UP000295438"/>
    </source>
</evidence>
<sequence>MKFQEISIGKAKLSFTFVLLFVFNFLSAQDLASVRKRLTEMGAYKSVLRYEDKNWSYQTFKKKINDSNGAFLRTNPRPTSADIKKDLLQEVFYFLRMQSEGMETVELNEIKERLYKTLAWWVIDKPQFRWTDSALDQPRYLGTILILLYDTMQADLADPKYAPRIKRIQEESANYLRYTWNFGKAEDRFLNLGDDLNEDVQRMGNVGYRLYAMTAISASLDREDLMGAVSKIAKNQIQFHINTGQSHPIALMPDFALHQHNYGGGQMYNLGYGLDWFNDFVAYAYYVKDSKWALEKDQLKLIAGFLEKGIYPFFLENSQLVQQALGRHNLVKSTWIKFPESRAKLLRSFFSEGSAERKAIDRVLSDLDFKKNTGFHSFYSSDFLIADLPKYTASIRLVSDRTSGQESGDQGQRNGMQNFFSSDGSFIHYKPGFDEVKGAWDWRKVPGTTAPLIDYPLPVVPYGKNYSGFSSYAGVLNTEKGALIAGNLRRKSGSYELEMVKSYLLLKDVVFFWGFGLKYEDKDEVHTTVTQESLRENAFFLNGSEKLSLGLGFEKLMAADIPIGVWNDDTGYIIFPVEEKDIQVSLAAKSTNTKWEQLDQRNKPENNEIPLLTISVKHAENATMYSDSYFYMMIPEISKEEFIQLYNEGAVDFPSLGIEQFTYSGSKFSLVHDSSAWFVNFRKAAKSEFTISDYNFSISGLIGGAFQLKDENLNLNITQMEKKGSIGKDFLITIDNFGPVNLSSPSVLSQPLKVQNSQSGIQISGNTETKNPLDFGSTFRFDIPLKSQQ</sequence>
<dbReference type="RefSeq" id="WP_133390146.1">
    <property type="nucleotide sequence ID" value="NZ_SMUW01000029.1"/>
</dbReference>
<dbReference type="GO" id="GO:0005975">
    <property type="term" value="P:carbohydrate metabolic process"/>
    <property type="evidence" value="ECO:0007669"/>
    <property type="project" value="InterPro"/>
</dbReference>
<dbReference type="InterPro" id="IPR003159">
    <property type="entry name" value="Lyase_8_central_dom"/>
</dbReference>
<dbReference type="Proteomes" id="UP000295438">
    <property type="component" value="Unassembled WGS sequence"/>
</dbReference>
<dbReference type="GO" id="GO:0016837">
    <property type="term" value="F:carbon-oxygen lyase activity, acting on polysaccharides"/>
    <property type="evidence" value="ECO:0007669"/>
    <property type="project" value="UniProtKB-ARBA"/>
</dbReference>
<name>A0A4R5V5R4_9BACT</name>
<dbReference type="SUPFAM" id="SSF48230">
    <property type="entry name" value="Chondroitin AC/alginate lyase"/>
    <property type="match status" value="1"/>
</dbReference>
<dbReference type="InterPro" id="IPR038970">
    <property type="entry name" value="Lyase_8"/>
</dbReference>
<dbReference type="Gene3D" id="2.70.98.10">
    <property type="match status" value="1"/>
</dbReference>
<evidence type="ECO:0000256" key="1">
    <source>
        <dbReference type="ARBA" id="ARBA00001913"/>
    </source>
</evidence>
<dbReference type="Pfam" id="PF02278">
    <property type="entry name" value="Lyase_8"/>
    <property type="match status" value="1"/>
</dbReference>